<dbReference type="Proteomes" id="UP001153148">
    <property type="component" value="Unassembled WGS sequence"/>
</dbReference>
<proteinExistence type="predicted"/>
<name>A0ABN7PJ96_TIMPD</name>
<evidence type="ECO:0000313" key="1">
    <source>
        <dbReference type="EMBL" id="CAG2067479.1"/>
    </source>
</evidence>
<evidence type="ECO:0000313" key="2">
    <source>
        <dbReference type="Proteomes" id="UP001153148"/>
    </source>
</evidence>
<dbReference type="EMBL" id="CAJPIN010069606">
    <property type="protein sequence ID" value="CAG2067479.1"/>
    <property type="molecule type" value="Genomic_DNA"/>
</dbReference>
<reference evidence="1" key="1">
    <citation type="submission" date="2021-03" db="EMBL/GenBank/DDBJ databases">
        <authorList>
            <person name="Tran Van P."/>
        </authorList>
    </citation>
    <scope>NUCLEOTIDE SEQUENCE</scope>
</reference>
<gene>
    <name evidence="1" type="ORF">TPAB3V08_LOCUS14422</name>
</gene>
<dbReference type="PROSITE" id="PS51257">
    <property type="entry name" value="PROKAR_LIPOPROTEIN"/>
    <property type="match status" value="1"/>
</dbReference>
<accession>A0ABN7PJ96</accession>
<sequence>MKDYDPFPVVTDSSTDYFTPDVKSLGFILGTLVACEGSMAELSTTYPVIRVIHQ</sequence>
<comment type="caution">
    <text evidence="1">The sequence shown here is derived from an EMBL/GenBank/DDBJ whole genome shotgun (WGS) entry which is preliminary data.</text>
</comment>
<keyword evidence="2" id="KW-1185">Reference proteome</keyword>
<organism evidence="1 2">
    <name type="scientific">Timema podura</name>
    <name type="common">Walking stick</name>
    <dbReference type="NCBI Taxonomy" id="61482"/>
    <lineage>
        <taxon>Eukaryota</taxon>
        <taxon>Metazoa</taxon>
        <taxon>Ecdysozoa</taxon>
        <taxon>Arthropoda</taxon>
        <taxon>Hexapoda</taxon>
        <taxon>Insecta</taxon>
        <taxon>Pterygota</taxon>
        <taxon>Neoptera</taxon>
        <taxon>Polyneoptera</taxon>
        <taxon>Phasmatodea</taxon>
        <taxon>Timematodea</taxon>
        <taxon>Timematoidea</taxon>
        <taxon>Timematidae</taxon>
        <taxon>Timema</taxon>
    </lineage>
</organism>
<protein>
    <submittedName>
        <fullName evidence="1">Uncharacterized protein</fullName>
    </submittedName>
</protein>